<organism evidence="1 2">
    <name type="scientific">Paenibacillus bovis</name>
    <dbReference type="NCBI Taxonomy" id="1616788"/>
    <lineage>
        <taxon>Bacteria</taxon>
        <taxon>Bacillati</taxon>
        <taxon>Bacillota</taxon>
        <taxon>Bacilli</taxon>
        <taxon>Bacillales</taxon>
        <taxon>Paenibacillaceae</taxon>
        <taxon>Paenibacillus</taxon>
    </lineage>
</organism>
<dbReference type="RefSeq" id="WP_060535958.1">
    <property type="nucleotide sequence ID" value="NZ_CP013023.1"/>
</dbReference>
<dbReference type="STRING" id="1616788.AR543_18825"/>
<sequence length="110" mass="12788">MGYNVYITRAAKWYENEDTPISLQEWKDYVESDPEFEMMEEIAVSLPNGSMMSYASEGMAMWVSEEEEVLFDYQEGNIVVKGPEDDVIEKMKHIASRLQAKVQGEENEEY</sequence>
<protein>
    <submittedName>
        <fullName evidence="1">Uncharacterized protein</fullName>
    </submittedName>
</protein>
<reference evidence="1 2" key="2">
    <citation type="journal article" date="2016" name="Int. J. Syst. Evol. Microbiol.">
        <title>Paenibacillus bovis sp. nov., isolated from raw yak (Bos grunniens) milk.</title>
        <authorList>
            <person name="Gao C."/>
            <person name="Han J."/>
            <person name="Liu Z."/>
            <person name="Xu X."/>
            <person name="Hang F."/>
            <person name="Wu Z."/>
        </authorList>
    </citation>
    <scope>NUCLEOTIDE SEQUENCE [LARGE SCALE GENOMIC DNA]</scope>
    <source>
        <strain evidence="1 2">BD3526</strain>
    </source>
</reference>
<dbReference type="EMBL" id="CP013023">
    <property type="protein sequence ID" value="ANF97865.1"/>
    <property type="molecule type" value="Genomic_DNA"/>
</dbReference>
<accession>A0A172ZJP2</accession>
<reference evidence="2" key="1">
    <citation type="submission" date="2015-10" db="EMBL/GenBank/DDBJ databases">
        <title>Genome of Paenibacillus bovis sp. nov.</title>
        <authorList>
            <person name="Wu Z."/>
            <person name="Gao C."/>
            <person name="Liu Z."/>
            <person name="Zheng H."/>
        </authorList>
    </citation>
    <scope>NUCLEOTIDE SEQUENCE [LARGE SCALE GENOMIC DNA]</scope>
    <source>
        <strain evidence="2">BD3526</strain>
    </source>
</reference>
<gene>
    <name evidence="1" type="ORF">AR543_18825</name>
</gene>
<evidence type="ECO:0000313" key="1">
    <source>
        <dbReference type="EMBL" id="ANF97865.1"/>
    </source>
</evidence>
<proteinExistence type="predicted"/>
<dbReference type="Proteomes" id="UP000078148">
    <property type="component" value="Chromosome"/>
</dbReference>
<dbReference type="OrthoDB" id="981250at2"/>
<evidence type="ECO:0000313" key="2">
    <source>
        <dbReference type="Proteomes" id="UP000078148"/>
    </source>
</evidence>
<keyword evidence="2" id="KW-1185">Reference proteome</keyword>
<dbReference type="AlphaFoldDB" id="A0A172ZJP2"/>
<name>A0A172ZJP2_9BACL</name>
<dbReference type="KEGG" id="pbv:AR543_18825"/>